<gene>
    <name evidence="1" type="ORF">DPEC_G00192510</name>
</gene>
<accession>A0ACC2GCF1</accession>
<proteinExistence type="predicted"/>
<reference evidence="1" key="1">
    <citation type="submission" date="2021-05" db="EMBL/GenBank/DDBJ databases">
        <authorList>
            <person name="Pan Q."/>
            <person name="Jouanno E."/>
            <person name="Zahm M."/>
            <person name="Klopp C."/>
            <person name="Cabau C."/>
            <person name="Louis A."/>
            <person name="Berthelot C."/>
            <person name="Parey E."/>
            <person name="Roest Crollius H."/>
            <person name="Montfort J."/>
            <person name="Robinson-Rechavi M."/>
            <person name="Bouchez O."/>
            <person name="Lampietro C."/>
            <person name="Lopez Roques C."/>
            <person name="Donnadieu C."/>
            <person name="Postlethwait J."/>
            <person name="Bobe J."/>
            <person name="Dillon D."/>
            <person name="Chandos A."/>
            <person name="von Hippel F."/>
            <person name="Guiguen Y."/>
        </authorList>
    </citation>
    <scope>NUCLEOTIDE SEQUENCE</scope>
    <source>
        <strain evidence="1">YG-Jan2019</strain>
    </source>
</reference>
<protein>
    <submittedName>
        <fullName evidence="1">Uncharacterized protein</fullName>
    </submittedName>
</protein>
<organism evidence="1 2">
    <name type="scientific">Dallia pectoralis</name>
    <name type="common">Alaska blackfish</name>
    <dbReference type="NCBI Taxonomy" id="75939"/>
    <lineage>
        <taxon>Eukaryota</taxon>
        <taxon>Metazoa</taxon>
        <taxon>Chordata</taxon>
        <taxon>Craniata</taxon>
        <taxon>Vertebrata</taxon>
        <taxon>Euteleostomi</taxon>
        <taxon>Actinopterygii</taxon>
        <taxon>Neopterygii</taxon>
        <taxon>Teleostei</taxon>
        <taxon>Protacanthopterygii</taxon>
        <taxon>Esociformes</taxon>
        <taxon>Umbridae</taxon>
        <taxon>Dallia</taxon>
    </lineage>
</organism>
<evidence type="ECO:0000313" key="2">
    <source>
        <dbReference type="Proteomes" id="UP001157502"/>
    </source>
</evidence>
<evidence type="ECO:0000313" key="1">
    <source>
        <dbReference type="EMBL" id="KAJ8001263.1"/>
    </source>
</evidence>
<dbReference type="EMBL" id="CM055742">
    <property type="protein sequence ID" value="KAJ8001263.1"/>
    <property type="molecule type" value="Genomic_DNA"/>
</dbReference>
<name>A0ACC2GCF1_DALPE</name>
<comment type="caution">
    <text evidence="1">The sequence shown here is derived from an EMBL/GenBank/DDBJ whole genome shotgun (WGS) entry which is preliminary data.</text>
</comment>
<dbReference type="Proteomes" id="UP001157502">
    <property type="component" value="Chromosome 15"/>
</dbReference>
<sequence length="200" mass="22061">MEASPAAVFIEDPSDEGLLALLKTDLLAVADFYKIPIQKQALKATIVEAIREHLVDQGILTLKEEGEAQDGVGSEGALMSLSPVRSKDGVMGEPQTPVTLPKYDPSSPLSSSSMKATRLRLRVTRLEAELKDKEERRKYEFELEYRRLQADTEIRKKEIDTAADKEARISIRCLELEAGASPPPAEQQNLFDGSYGIAMA</sequence>
<keyword evidence="2" id="KW-1185">Reference proteome</keyword>